<dbReference type="SMART" id="SM00797">
    <property type="entry name" value="AHS2"/>
    <property type="match status" value="1"/>
</dbReference>
<sequence>MLVEDLGRAGVAALGVSVSGAADRGALREANRLVGNVPGTAALEAAGGGAVLRAHGELLVAVTGAEGPVIIEGRRGDALAPRGRAFVLLPDERLVLGEPERGIRTVIAVRGGLDVPGILGSASTDTLAGLGPAALAPGDRLAVAPARRGAVGAPGPLPRPPASGATTLLDVVLGPRDDWFDEASLARFADAEWVVTPRSDRVGARLDGPALARAPRFEGVELPSEGLVPGALQVPPDGRPILFGRDHPVTGGYPVIAVVAAVDLDLALQLPPGARVRFRPRPPTPA</sequence>
<dbReference type="PANTHER" id="PTHR43309">
    <property type="entry name" value="5-OXOPROLINASE SUBUNIT C"/>
    <property type="match status" value="1"/>
</dbReference>
<protein>
    <submittedName>
        <fullName evidence="5">Allophanate hydrolase subunit 2 family protein</fullName>
    </submittedName>
</protein>
<dbReference type="InterPro" id="IPR003778">
    <property type="entry name" value="CT_A_B"/>
</dbReference>
<dbReference type="InterPro" id="IPR052708">
    <property type="entry name" value="PxpC"/>
</dbReference>
<evidence type="ECO:0000259" key="4">
    <source>
        <dbReference type="SMART" id="SM00797"/>
    </source>
</evidence>
<keyword evidence="1" id="KW-0547">Nucleotide-binding</keyword>
<organism evidence="5 6">
    <name type="scientific">Agromyces seonyuensis</name>
    <dbReference type="NCBI Taxonomy" id="2662446"/>
    <lineage>
        <taxon>Bacteria</taxon>
        <taxon>Bacillati</taxon>
        <taxon>Actinomycetota</taxon>
        <taxon>Actinomycetes</taxon>
        <taxon>Micrococcales</taxon>
        <taxon>Microbacteriaceae</taxon>
        <taxon>Agromyces</taxon>
    </lineage>
</organism>
<reference evidence="5 6" key="1">
    <citation type="submission" date="2019-12" db="EMBL/GenBank/DDBJ databases">
        <authorList>
            <person name="Kim Y.S."/>
        </authorList>
    </citation>
    <scope>NUCLEOTIDE SEQUENCE [LARGE SCALE GENOMIC DNA]</scope>
    <source>
        <strain evidence="5 6">MMS17-SY077</strain>
    </source>
</reference>
<name>A0A6I4P500_9MICO</name>
<dbReference type="AlphaFoldDB" id="A0A6I4P500"/>
<dbReference type="Pfam" id="PF02626">
    <property type="entry name" value="CT_A_B"/>
    <property type="match status" value="1"/>
</dbReference>
<evidence type="ECO:0000256" key="2">
    <source>
        <dbReference type="ARBA" id="ARBA00022801"/>
    </source>
</evidence>
<dbReference type="Proteomes" id="UP000438182">
    <property type="component" value="Unassembled WGS sequence"/>
</dbReference>
<keyword evidence="3" id="KW-0067">ATP-binding</keyword>
<accession>A0A6I4P500</accession>
<dbReference type="SUPFAM" id="SSF50891">
    <property type="entry name" value="Cyclophilin-like"/>
    <property type="match status" value="1"/>
</dbReference>
<evidence type="ECO:0000313" key="5">
    <source>
        <dbReference type="EMBL" id="MWC00046.1"/>
    </source>
</evidence>
<gene>
    <name evidence="5" type="ORF">GB864_15980</name>
</gene>
<keyword evidence="6" id="KW-1185">Reference proteome</keyword>
<keyword evidence="2 5" id="KW-0378">Hydrolase</keyword>
<evidence type="ECO:0000256" key="3">
    <source>
        <dbReference type="ARBA" id="ARBA00022840"/>
    </source>
</evidence>
<dbReference type="EMBL" id="WSTA01000097">
    <property type="protein sequence ID" value="MWC00046.1"/>
    <property type="molecule type" value="Genomic_DNA"/>
</dbReference>
<dbReference type="InterPro" id="IPR029000">
    <property type="entry name" value="Cyclophilin-like_dom_sf"/>
</dbReference>
<evidence type="ECO:0000256" key="1">
    <source>
        <dbReference type="ARBA" id="ARBA00022741"/>
    </source>
</evidence>
<dbReference type="GO" id="GO:0016787">
    <property type="term" value="F:hydrolase activity"/>
    <property type="evidence" value="ECO:0007669"/>
    <property type="project" value="UniProtKB-KW"/>
</dbReference>
<feature type="domain" description="Carboxyltransferase" evidence="4">
    <location>
        <begin position="13"/>
        <end position="284"/>
    </location>
</feature>
<comment type="caution">
    <text evidence="5">The sequence shown here is derived from an EMBL/GenBank/DDBJ whole genome shotgun (WGS) entry which is preliminary data.</text>
</comment>
<dbReference type="Gene3D" id="2.40.100.10">
    <property type="entry name" value="Cyclophilin-like"/>
    <property type="match status" value="1"/>
</dbReference>
<proteinExistence type="predicted"/>
<dbReference type="GO" id="GO:0005524">
    <property type="term" value="F:ATP binding"/>
    <property type="evidence" value="ECO:0007669"/>
    <property type="project" value="UniProtKB-KW"/>
</dbReference>
<dbReference type="PANTHER" id="PTHR43309:SF3">
    <property type="entry name" value="5-OXOPROLINASE SUBUNIT C"/>
    <property type="match status" value="1"/>
</dbReference>
<evidence type="ECO:0000313" key="6">
    <source>
        <dbReference type="Proteomes" id="UP000438182"/>
    </source>
</evidence>